<evidence type="ECO:0000256" key="4">
    <source>
        <dbReference type="SAM" id="SignalP"/>
    </source>
</evidence>
<reference evidence="6" key="2">
    <citation type="submission" date="2025-08" db="UniProtKB">
        <authorList>
            <consortium name="Ensembl"/>
        </authorList>
    </citation>
    <scope>IDENTIFICATION</scope>
</reference>
<dbReference type="Proteomes" id="UP001501920">
    <property type="component" value="Chromosome 2"/>
</dbReference>
<dbReference type="PROSITE" id="PS50871">
    <property type="entry name" value="C1Q"/>
    <property type="match status" value="1"/>
</dbReference>
<dbReference type="GO" id="GO:0005576">
    <property type="term" value="C:extracellular region"/>
    <property type="evidence" value="ECO:0007669"/>
    <property type="project" value="UniProtKB-SubCell"/>
</dbReference>
<proteinExistence type="predicted"/>
<feature type="chain" id="PRO_5043602494" description="C1q domain-containing protein" evidence="4">
    <location>
        <begin position="28"/>
        <end position="198"/>
    </location>
</feature>
<dbReference type="InterPro" id="IPR001073">
    <property type="entry name" value="C1q_dom"/>
</dbReference>
<dbReference type="PANTHER" id="PTHR22923:SF102">
    <property type="entry name" value="CEREBELLIN 13-RELATED"/>
    <property type="match status" value="1"/>
</dbReference>
<accession>A0AAR2L6H5</accession>
<feature type="signal peptide" evidence="4">
    <location>
        <begin position="1"/>
        <end position="27"/>
    </location>
</feature>
<keyword evidence="7" id="KW-1185">Reference proteome</keyword>
<evidence type="ECO:0000313" key="7">
    <source>
        <dbReference type="Proteomes" id="UP001501920"/>
    </source>
</evidence>
<feature type="domain" description="C1q" evidence="5">
    <location>
        <begin position="52"/>
        <end position="198"/>
    </location>
</feature>
<dbReference type="Pfam" id="PF00386">
    <property type="entry name" value="C1q"/>
    <property type="match status" value="1"/>
</dbReference>
<reference evidence="6 7" key="1">
    <citation type="submission" date="2020-10" db="EMBL/GenBank/DDBJ databases">
        <title>Pygocentrus nattereri (red-bellied piranha) genome, fPygNat1, primary haplotype.</title>
        <authorList>
            <person name="Myers G."/>
            <person name="Meyer A."/>
            <person name="Karagic N."/>
            <person name="Pippel M."/>
            <person name="Winkler S."/>
            <person name="Tracey A."/>
            <person name="Wood J."/>
            <person name="Formenti G."/>
            <person name="Howe K."/>
            <person name="Fedrigo O."/>
            <person name="Jarvis E.D."/>
        </authorList>
    </citation>
    <scope>NUCLEOTIDE SEQUENCE [LARGE SCALE GENOMIC DNA]</scope>
</reference>
<keyword evidence="3 4" id="KW-0732">Signal</keyword>
<dbReference type="SMART" id="SM00110">
    <property type="entry name" value="C1Q"/>
    <property type="match status" value="1"/>
</dbReference>
<sequence>MTVMKITAIKMKLLMLVLAAQLLKVNSVEEENILEKVSKEINKRIQEVKASCQVRKVAFSAALQPPVVTSSGFGIIGPHSNISILVHGHIITNIGDAYNPETGVFIAPVKGVYFFTFTTYSWAKNANIGVVLYQNQKEVLRVWEHQGEGDNEDYATNSATLVLQPLDTVSLRLPKGFQVAASFDDNRHTFSGFLLYQL</sequence>
<evidence type="ECO:0000256" key="2">
    <source>
        <dbReference type="ARBA" id="ARBA00022525"/>
    </source>
</evidence>
<dbReference type="GeneID" id="108438926"/>
<dbReference type="AlphaFoldDB" id="A0AAR2L6H5"/>
<organism evidence="6 7">
    <name type="scientific">Pygocentrus nattereri</name>
    <name type="common">Red-bellied piranha</name>
    <dbReference type="NCBI Taxonomy" id="42514"/>
    <lineage>
        <taxon>Eukaryota</taxon>
        <taxon>Metazoa</taxon>
        <taxon>Chordata</taxon>
        <taxon>Craniata</taxon>
        <taxon>Vertebrata</taxon>
        <taxon>Euteleostomi</taxon>
        <taxon>Actinopterygii</taxon>
        <taxon>Neopterygii</taxon>
        <taxon>Teleostei</taxon>
        <taxon>Ostariophysi</taxon>
        <taxon>Characiformes</taxon>
        <taxon>Characoidei</taxon>
        <taxon>Pygocentrus</taxon>
    </lineage>
</organism>
<dbReference type="Ensembl" id="ENSPNAT00000071445.1">
    <property type="protein sequence ID" value="ENSPNAP00000070309.1"/>
    <property type="gene ID" value="ENSPNAG00000034620.1"/>
</dbReference>
<evidence type="ECO:0000313" key="6">
    <source>
        <dbReference type="Ensembl" id="ENSPNAP00000070309.1"/>
    </source>
</evidence>
<reference evidence="6" key="3">
    <citation type="submission" date="2025-09" db="UniProtKB">
        <authorList>
            <consortium name="Ensembl"/>
        </authorList>
    </citation>
    <scope>IDENTIFICATION</scope>
</reference>
<protein>
    <recommendedName>
        <fullName evidence="5">C1q domain-containing protein</fullName>
    </recommendedName>
</protein>
<keyword evidence="2" id="KW-0964">Secreted</keyword>
<name>A0AAR2L6H5_PYGNA</name>
<evidence type="ECO:0000256" key="1">
    <source>
        <dbReference type="ARBA" id="ARBA00004613"/>
    </source>
</evidence>
<comment type="subcellular location">
    <subcellularLocation>
        <location evidence="1">Secreted</location>
    </subcellularLocation>
</comment>
<dbReference type="InterPro" id="IPR008983">
    <property type="entry name" value="Tumour_necrosis_fac-like_dom"/>
</dbReference>
<dbReference type="InterPro" id="IPR050822">
    <property type="entry name" value="Cerebellin_Synaptic_Org"/>
</dbReference>
<evidence type="ECO:0000259" key="5">
    <source>
        <dbReference type="PROSITE" id="PS50871"/>
    </source>
</evidence>
<dbReference type="PRINTS" id="PR00007">
    <property type="entry name" value="COMPLEMNTC1Q"/>
</dbReference>
<dbReference type="PANTHER" id="PTHR22923">
    <property type="entry name" value="CEREBELLIN-RELATED"/>
    <property type="match status" value="1"/>
</dbReference>
<dbReference type="Gene3D" id="2.60.120.40">
    <property type="match status" value="1"/>
</dbReference>
<evidence type="ECO:0000256" key="3">
    <source>
        <dbReference type="ARBA" id="ARBA00022729"/>
    </source>
</evidence>
<dbReference type="SUPFAM" id="SSF49842">
    <property type="entry name" value="TNF-like"/>
    <property type="match status" value="1"/>
</dbReference>
<dbReference type="RefSeq" id="XP_017572542.1">
    <property type="nucleotide sequence ID" value="XM_017717053.1"/>
</dbReference>
<dbReference type="GeneTree" id="ENSGT00940000163520"/>